<dbReference type="EMBL" id="JAACJN010000001">
    <property type="protein sequence ID" value="KAF5393710.1"/>
    <property type="molecule type" value="Genomic_DNA"/>
</dbReference>
<feature type="compositionally biased region" description="Pro residues" evidence="1">
    <location>
        <begin position="102"/>
        <end position="116"/>
    </location>
</feature>
<dbReference type="OrthoDB" id="3062401at2759"/>
<evidence type="ECO:0000256" key="1">
    <source>
        <dbReference type="SAM" id="MobiDB-lite"/>
    </source>
</evidence>
<protein>
    <submittedName>
        <fullName evidence="2">Uncharacterized protein</fullName>
    </submittedName>
</protein>
<evidence type="ECO:0000313" key="2">
    <source>
        <dbReference type="EMBL" id="KAF5393710.1"/>
    </source>
</evidence>
<dbReference type="AlphaFoldDB" id="A0A8H5MGL4"/>
<comment type="caution">
    <text evidence="2">The sequence shown here is derived from an EMBL/GenBank/DDBJ whole genome shotgun (WGS) entry which is preliminary data.</text>
</comment>
<feature type="compositionally biased region" description="Basic residues" evidence="1">
    <location>
        <begin position="89"/>
        <end position="99"/>
    </location>
</feature>
<organism evidence="2 3">
    <name type="scientific">Collybiopsis confluens</name>
    <dbReference type="NCBI Taxonomy" id="2823264"/>
    <lineage>
        <taxon>Eukaryota</taxon>
        <taxon>Fungi</taxon>
        <taxon>Dikarya</taxon>
        <taxon>Basidiomycota</taxon>
        <taxon>Agaricomycotina</taxon>
        <taxon>Agaricomycetes</taxon>
        <taxon>Agaricomycetidae</taxon>
        <taxon>Agaricales</taxon>
        <taxon>Marasmiineae</taxon>
        <taxon>Omphalotaceae</taxon>
        <taxon>Collybiopsis</taxon>
    </lineage>
</organism>
<gene>
    <name evidence="2" type="ORF">D9757_000302</name>
</gene>
<feature type="region of interest" description="Disordered" evidence="1">
    <location>
        <begin position="89"/>
        <end position="136"/>
    </location>
</feature>
<dbReference type="Proteomes" id="UP000518752">
    <property type="component" value="Unassembled WGS sequence"/>
</dbReference>
<sequence length="206" mass="22560">MIPLSRQHSHSMALLYPSKLSSPRSSRSIRSSASSAASSSSSSISNYSFSRTSQDSLQTSQGCCSPVTTPITTSSGYSEFCIDCCDTHTRRKPKPKSRVIRPLPPLPPSHVRPLPQPHGMRKLPSPPTPPPSQQISGSRIVEAGTPVWCSNLCTGIEKKKNGIEERDRFIPEIDWETIMVEIIRSTSHSVYAESDADSIYTDATLD</sequence>
<proteinExistence type="predicted"/>
<feature type="region of interest" description="Disordered" evidence="1">
    <location>
        <begin position="15"/>
        <end position="48"/>
    </location>
</feature>
<evidence type="ECO:0000313" key="3">
    <source>
        <dbReference type="Proteomes" id="UP000518752"/>
    </source>
</evidence>
<name>A0A8H5MGL4_9AGAR</name>
<accession>A0A8H5MGL4</accession>
<keyword evidence="3" id="KW-1185">Reference proteome</keyword>
<reference evidence="2 3" key="1">
    <citation type="journal article" date="2020" name="ISME J.">
        <title>Uncovering the hidden diversity of litter-decomposition mechanisms in mushroom-forming fungi.</title>
        <authorList>
            <person name="Floudas D."/>
            <person name="Bentzer J."/>
            <person name="Ahren D."/>
            <person name="Johansson T."/>
            <person name="Persson P."/>
            <person name="Tunlid A."/>
        </authorList>
    </citation>
    <scope>NUCLEOTIDE SEQUENCE [LARGE SCALE GENOMIC DNA]</scope>
    <source>
        <strain evidence="2 3">CBS 406.79</strain>
    </source>
</reference>
<feature type="compositionally biased region" description="Low complexity" evidence="1">
    <location>
        <begin position="18"/>
        <end position="48"/>
    </location>
</feature>